<protein>
    <submittedName>
        <fullName evidence="1">Uncharacterized protein</fullName>
    </submittedName>
</protein>
<reference evidence="1 2" key="1">
    <citation type="journal article" date="2024" name="Front Chem Biol">
        <title>Unveiling the potential of Daldinia eschscholtzii MFLUCC 19-0629 through bioactivity and bioinformatics studies for enhanced sustainable agriculture production.</title>
        <authorList>
            <person name="Brooks S."/>
            <person name="Weaver J.A."/>
            <person name="Klomchit A."/>
            <person name="Alharthi S.A."/>
            <person name="Onlamun T."/>
            <person name="Nurani R."/>
            <person name="Vong T.K."/>
            <person name="Alberti F."/>
            <person name="Greco C."/>
        </authorList>
    </citation>
    <scope>NUCLEOTIDE SEQUENCE [LARGE SCALE GENOMIC DNA]</scope>
    <source>
        <strain evidence="1">MFLUCC 19-0629</strain>
    </source>
</reference>
<organism evidence="1 2">
    <name type="scientific">Daldinia eschscholtzii</name>
    <dbReference type="NCBI Taxonomy" id="292717"/>
    <lineage>
        <taxon>Eukaryota</taxon>
        <taxon>Fungi</taxon>
        <taxon>Dikarya</taxon>
        <taxon>Ascomycota</taxon>
        <taxon>Pezizomycotina</taxon>
        <taxon>Sordariomycetes</taxon>
        <taxon>Xylariomycetidae</taxon>
        <taxon>Xylariales</taxon>
        <taxon>Hypoxylaceae</taxon>
        <taxon>Daldinia</taxon>
    </lineage>
</organism>
<evidence type="ECO:0000313" key="2">
    <source>
        <dbReference type="Proteomes" id="UP001369815"/>
    </source>
</evidence>
<proteinExistence type="predicted"/>
<evidence type="ECO:0000313" key="1">
    <source>
        <dbReference type="EMBL" id="KAK6954259.1"/>
    </source>
</evidence>
<gene>
    <name evidence="1" type="ORF">Daesc_004226</name>
</gene>
<accession>A0AAX6MNQ6</accession>
<dbReference type="Proteomes" id="UP001369815">
    <property type="component" value="Unassembled WGS sequence"/>
</dbReference>
<comment type="caution">
    <text evidence="1">The sequence shown here is derived from an EMBL/GenBank/DDBJ whole genome shotgun (WGS) entry which is preliminary data.</text>
</comment>
<dbReference type="EMBL" id="JBANMG010000004">
    <property type="protein sequence ID" value="KAK6954259.1"/>
    <property type="molecule type" value="Genomic_DNA"/>
</dbReference>
<dbReference type="AlphaFoldDB" id="A0AAX6MNQ6"/>
<sequence length="113" mass="12948">MVRSVGTYDEETWKEVWKRHGSPVFRHYHAMPYLLPAMLKLLYQHDSQVLFNPEFFQEREAKSIGATFVQIKPVAQFADGAVELGYHIGTRGNGVDEPVWPDDLTVEVVRGKS</sequence>
<keyword evidence="2" id="KW-1185">Reference proteome</keyword>
<name>A0AAX6MNQ6_9PEZI</name>